<dbReference type="AlphaFoldDB" id="A0A645J5P3"/>
<comment type="caution">
    <text evidence="1">The sequence shown here is derived from an EMBL/GenBank/DDBJ whole genome shotgun (WGS) entry which is preliminary data.</text>
</comment>
<reference evidence="1" key="1">
    <citation type="submission" date="2019-08" db="EMBL/GenBank/DDBJ databases">
        <authorList>
            <person name="Kucharzyk K."/>
            <person name="Murdoch R.W."/>
            <person name="Higgins S."/>
            <person name="Loffler F."/>
        </authorList>
    </citation>
    <scope>NUCLEOTIDE SEQUENCE</scope>
</reference>
<accession>A0A645J5P3</accession>
<proteinExistence type="predicted"/>
<dbReference type="EMBL" id="VSSQ01131774">
    <property type="protein sequence ID" value="MPN58707.1"/>
    <property type="molecule type" value="Genomic_DNA"/>
</dbReference>
<sequence length="103" mass="10824">MVHLIGGHDPPGAADLDHLFKTIEDIQVFHVQGGVGVSVAAVQGHVGVDGVDQLARIDPLGGKGGQHILGNVLFHGILSFALGGRFFHIKTAGVFQPRREKAC</sequence>
<name>A0A645J5P3_9ZZZZ</name>
<organism evidence="1">
    <name type="scientific">bioreactor metagenome</name>
    <dbReference type="NCBI Taxonomy" id="1076179"/>
    <lineage>
        <taxon>unclassified sequences</taxon>
        <taxon>metagenomes</taxon>
        <taxon>ecological metagenomes</taxon>
    </lineage>
</organism>
<protein>
    <submittedName>
        <fullName evidence="1">Uncharacterized protein</fullName>
    </submittedName>
</protein>
<evidence type="ECO:0000313" key="1">
    <source>
        <dbReference type="EMBL" id="MPN58707.1"/>
    </source>
</evidence>
<gene>
    <name evidence="1" type="ORF">SDC9_206419</name>
</gene>